<evidence type="ECO:0000256" key="1">
    <source>
        <dbReference type="SAM" id="MobiDB-lite"/>
    </source>
</evidence>
<protein>
    <recommendedName>
        <fullName evidence="2">VWFA domain-containing protein</fullName>
    </recommendedName>
</protein>
<dbReference type="Gene3D" id="3.40.50.410">
    <property type="entry name" value="von Willebrand factor, type A domain"/>
    <property type="match status" value="1"/>
</dbReference>
<evidence type="ECO:0000313" key="3">
    <source>
        <dbReference type="EMBL" id="KAK3785884.1"/>
    </source>
</evidence>
<gene>
    <name evidence="3" type="ORF">RRG08_007815</name>
</gene>
<dbReference type="EMBL" id="JAWDGP010002050">
    <property type="protein sequence ID" value="KAK3785884.1"/>
    <property type="molecule type" value="Genomic_DNA"/>
</dbReference>
<reference evidence="3" key="1">
    <citation type="journal article" date="2023" name="G3 (Bethesda)">
        <title>A reference genome for the long-term kleptoplast-retaining sea slug Elysia crispata morphotype clarki.</title>
        <authorList>
            <person name="Eastman K.E."/>
            <person name="Pendleton A.L."/>
            <person name="Shaikh M.A."/>
            <person name="Suttiyut T."/>
            <person name="Ogas R."/>
            <person name="Tomko P."/>
            <person name="Gavelis G."/>
            <person name="Widhalm J.R."/>
            <person name="Wisecaver J.H."/>
        </authorList>
    </citation>
    <scope>NUCLEOTIDE SEQUENCE</scope>
    <source>
        <strain evidence="3">ECLA1</strain>
    </source>
</reference>
<name>A0AAE1ADG8_9GAST</name>
<proteinExistence type="predicted"/>
<dbReference type="CDD" id="cd00198">
    <property type="entry name" value="vWFA"/>
    <property type="match status" value="1"/>
</dbReference>
<organism evidence="3 4">
    <name type="scientific">Elysia crispata</name>
    <name type="common">lettuce slug</name>
    <dbReference type="NCBI Taxonomy" id="231223"/>
    <lineage>
        <taxon>Eukaryota</taxon>
        <taxon>Metazoa</taxon>
        <taxon>Spiralia</taxon>
        <taxon>Lophotrochozoa</taxon>
        <taxon>Mollusca</taxon>
        <taxon>Gastropoda</taxon>
        <taxon>Heterobranchia</taxon>
        <taxon>Euthyneura</taxon>
        <taxon>Panpulmonata</taxon>
        <taxon>Sacoglossa</taxon>
        <taxon>Placobranchoidea</taxon>
        <taxon>Plakobranchidae</taxon>
        <taxon>Elysia</taxon>
    </lineage>
</organism>
<dbReference type="PANTHER" id="PTHR47824">
    <property type="entry name" value="UBIQUITIN-LIKE DOMAIN-CONTAINING PROTEIN"/>
    <property type="match status" value="1"/>
</dbReference>
<dbReference type="PANTHER" id="PTHR47824:SF3">
    <property type="entry name" value="UBIQUITIN-LIKE DOMAIN-CONTAINING PROTEIN"/>
    <property type="match status" value="1"/>
</dbReference>
<dbReference type="InterPro" id="IPR036465">
    <property type="entry name" value="vWFA_dom_sf"/>
</dbReference>
<dbReference type="Proteomes" id="UP001283361">
    <property type="component" value="Unassembled WGS sequence"/>
</dbReference>
<keyword evidence="4" id="KW-1185">Reference proteome</keyword>
<dbReference type="SMART" id="SM00327">
    <property type="entry name" value="VWA"/>
    <property type="match status" value="1"/>
</dbReference>
<feature type="region of interest" description="Disordered" evidence="1">
    <location>
        <begin position="375"/>
        <end position="398"/>
    </location>
</feature>
<dbReference type="SUPFAM" id="SSF53300">
    <property type="entry name" value="vWA-like"/>
    <property type="match status" value="1"/>
</dbReference>
<feature type="domain" description="VWFA" evidence="2">
    <location>
        <begin position="6"/>
        <end position="207"/>
    </location>
</feature>
<dbReference type="PROSITE" id="PS50234">
    <property type="entry name" value="VWFA"/>
    <property type="match status" value="1"/>
</dbReference>
<dbReference type="InterPro" id="IPR002035">
    <property type="entry name" value="VWF_A"/>
</dbReference>
<dbReference type="Pfam" id="PF00092">
    <property type="entry name" value="VWA"/>
    <property type="match status" value="1"/>
</dbReference>
<feature type="compositionally biased region" description="Polar residues" evidence="1">
    <location>
        <begin position="278"/>
        <end position="287"/>
    </location>
</feature>
<evidence type="ECO:0000313" key="4">
    <source>
        <dbReference type="Proteomes" id="UP001283361"/>
    </source>
</evidence>
<evidence type="ECO:0000259" key="2">
    <source>
        <dbReference type="PROSITE" id="PS50234"/>
    </source>
</evidence>
<dbReference type="AlphaFoldDB" id="A0AAE1ADG8"/>
<comment type="caution">
    <text evidence="3">The sequence shown here is derived from an EMBL/GenBank/DDBJ whole genome shotgun (WGS) entry which is preliminary data.</text>
</comment>
<accession>A0AAE1ADG8</accession>
<sequence>MAAPMDVVFSFDTTGSMSQVLEEVKCRLNDLIQRLQADIPQFKVGIIAHGDYCDKNHFYDIRTLDLTDNLPDVVNFLSETSGTGGGDIPECYELSLRHARDMSWREESRRVFVVIGDAYPHEPDYPENTLKIDWQEELSSLVKKNVAVYGVQYGHDPEAVSFFQRITGQSGGQHLRLQEMGDICHVIMAICYREQGPDQLQNYEAEIRRDNGDTNLKAGLQNVFDKLGISEATPAAAHQVNKPSLALLSLFSSFSSDGSADTTILRKDSVENKEGTRNIGSYSSTQLPCPPTPINMDNSWLSDSEDEADAEEPVQLHKQGGSINEALGTKQQMKRKLADKEDTVVKACSPSKKARLIADSPNSLATANRDYYAKTKQTKRSAGSASKGEKIQANIRSKRDAAGDNQFRFNDLPWSKWHLAAAQEVPESSGKWKSVAQRGCNNTLWRTDLLRYCKAKMNKDLLATSGKELRSRTVTATETTWDGALFEVGVISRDSRNIRAVWLHATNQRKKRSAVPEMLSQPWYFGLTRPIKEPLTAAVKAGCKVYLRWALVKDVQKTKREILGQYDYLWRS</sequence>
<feature type="region of interest" description="Disordered" evidence="1">
    <location>
        <begin position="268"/>
        <end position="293"/>
    </location>
</feature>